<dbReference type="RefSeq" id="WP_161104089.1">
    <property type="nucleotide sequence ID" value="NZ_JBHLYI010000004.1"/>
</dbReference>
<dbReference type="SUPFAM" id="SSF53474">
    <property type="entry name" value="alpha/beta-Hydrolases"/>
    <property type="match status" value="1"/>
</dbReference>
<dbReference type="InterPro" id="IPR000073">
    <property type="entry name" value="AB_hydrolase_1"/>
</dbReference>
<dbReference type="PRINTS" id="PR00111">
    <property type="entry name" value="ABHYDROLASE"/>
</dbReference>
<dbReference type="OrthoDB" id="3507586at2"/>
<protein>
    <submittedName>
        <fullName evidence="3">Alpha/beta fold hydrolase</fullName>
    </submittedName>
</protein>
<feature type="domain" description="AB hydrolase-1" evidence="2">
    <location>
        <begin position="33"/>
        <end position="269"/>
    </location>
</feature>
<accession>A0A6I4WDG1</accession>
<evidence type="ECO:0000259" key="2">
    <source>
        <dbReference type="Pfam" id="PF00561"/>
    </source>
</evidence>
<evidence type="ECO:0000313" key="3">
    <source>
        <dbReference type="EMBL" id="MXQ65876.1"/>
    </source>
</evidence>
<comment type="caution">
    <text evidence="3">The sequence shown here is derived from an EMBL/GenBank/DDBJ whole genome shotgun (WGS) entry which is preliminary data.</text>
</comment>
<dbReference type="AlphaFoldDB" id="A0A6I4WDG1"/>
<dbReference type="Gene3D" id="3.40.50.1820">
    <property type="entry name" value="alpha/beta hydrolase"/>
    <property type="match status" value="1"/>
</dbReference>
<organism evidence="3 4">
    <name type="scientific">Actinomadura rayongensis</name>
    <dbReference type="NCBI Taxonomy" id="1429076"/>
    <lineage>
        <taxon>Bacteria</taxon>
        <taxon>Bacillati</taxon>
        <taxon>Actinomycetota</taxon>
        <taxon>Actinomycetes</taxon>
        <taxon>Streptosporangiales</taxon>
        <taxon>Thermomonosporaceae</taxon>
        <taxon>Actinomadura</taxon>
    </lineage>
</organism>
<dbReference type="InterPro" id="IPR029058">
    <property type="entry name" value="AB_hydrolase_fold"/>
</dbReference>
<name>A0A6I4WDG1_9ACTN</name>
<keyword evidence="1 3" id="KW-0378">Hydrolase</keyword>
<proteinExistence type="predicted"/>
<keyword evidence="4" id="KW-1185">Reference proteome</keyword>
<evidence type="ECO:0000313" key="4">
    <source>
        <dbReference type="Proteomes" id="UP000431901"/>
    </source>
</evidence>
<reference evidence="3 4" key="1">
    <citation type="submission" date="2019-12" db="EMBL/GenBank/DDBJ databases">
        <title>Nocardia macrotermitis sp. nov. and Nocardia aurantia sp. nov., isolated from the gut of the fungus growing-termite Macrotermes natalensis.</title>
        <authorList>
            <person name="Christine B."/>
            <person name="Rene B."/>
        </authorList>
    </citation>
    <scope>NUCLEOTIDE SEQUENCE [LARGE SCALE GENOMIC DNA]</scope>
    <source>
        <strain evidence="3 4">DSM 102126</strain>
    </source>
</reference>
<dbReference type="Proteomes" id="UP000431901">
    <property type="component" value="Unassembled WGS sequence"/>
</dbReference>
<sequence length="307" mass="33344">MTAPLPDVPGVEHTFVDVGGLRTHVALAGAGDPLVLLHGWPQHWWQWRHVLPRLAEHHRVVCPDLRGLGWTDAPSCGYRPAVMARDVLGLLDRLGVRRFALVGHDWGGLAAYLVALRHPGRVRGLVAINTANPFTRPTPGTLLDGARLWHVLANATGPRFAGEVIPRWALRHWVHRAGTLPPEDRAVYLRQFDDPERVRATVRYYRGLAAREIPAILAGRYRRTPLTVPTLVLAGDRDPLLPVRGMSGFGPRAADLRVKVLEGVGHFPATEAPDAVAGHLLDFFAALSDPPTPGGTARGRAPAAGPA</sequence>
<dbReference type="PANTHER" id="PTHR43329">
    <property type="entry name" value="EPOXIDE HYDROLASE"/>
    <property type="match status" value="1"/>
</dbReference>
<dbReference type="EMBL" id="WUTW01000003">
    <property type="protein sequence ID" value="MXQ65876.1"/>
    <property type="molecule type" value="Genomic_DNA"/>
</dbReference>
<dbReference type="GO" id="GO:0016787">
    <property type="term" value="F:hydrolase activity"/>
    <property type="evidence" value="ECO:0007669"/>
    <property type="project" value="UniProtKB-KW"/>
</dbReference>
<gene>
    <name evidence="3" type="ORF">GQ466_17790</name>
</gene>
<dbReference type="Pfam" id="PF00561">
    <property type="entry name" value="Abhydrolase_1"/>
    <property type="match status" value="1"/>
</dbReference>
<dbReference type="PRINTS" id="PR00412">
    <property type="entry name" value="EPOXHYDRLASE"/>
</dbReference>
<evidence type="ECO:0000256" key="1">
    <source>
        <dbReference type="ARBA" id="ARBA00022801"/>
    </source>
</evidence>
<dbReference type="InterPro" id="IPR000639">
    <property type="entry name" value="Epox_hydrolase-like"/>
</dbReference>